<dbReference type="SUPFAM" id="SSF48452">
    <property type="entry name" value="TPR-like"/>
    <property type="match status" value="3"/>
</dbReference>
<dbReference type="GO" id="GO:0007018">
    <property type="term" value="P:microtubule-based movement"/>
    <property type="evidence" value="ECO:0007669"/>
    <property type="project" value="TreeGrafter"/>
</dbReference>
<dbReference type="InterPro" id="IPR024983">
    <property type="entry name" value="CHAT_dom"/>
</dbReference>
<evidence type="ECO:0000313" key="13">
    <source>
        <dbReference type="Proteomes" id="UP000319771"/>
    </source>
</evidence>
<accession>A0A538U1E6</accession>
<dbReference type="EMBL" id="VBPB01000290">
    <property type="protein sequence ID" value="TMQ69678.1"/>
    <property type="molecule type" value="Genomic_DNA"/>
</dbReference>
<evidence type="ECO:0000256" key="10">
    <source>
        <dbReference type="PROSITE-ProRule" id="PRU00339"/>
    </source>
</evidence>
<dbReference type="GO" id="GO:0019894">
    <property type="term" value="F:kinesin binding"/>
    <property type="evidence" value="ECO:0007669"/>
    <property type="project" value="TreeGrafter"/>
</dbReference>
<comment type="subcellular location">
    <subcellularLocation>
        <location evidence="1">Cytoplasm</location>
        <location evidence="1">Cytoskeleton</location>
    </subcellularLocation>
</comment>
<comment type="caution">
    <text evidence="12">The sequence shown here is derived from an EMBL/GenBank/DDBJ whole genome shotgun (WGS) entry which is preliminary data.</text>
</comment>
<evidence type="ECO:0000256" key="2">
    <source>
        <dbReference type="ARBA" id="ARBA00009622"/>
    </source>
</evidence>
<dbReference type="PANTHER" id="PTHR45783">
    <property type="entry name" value="KINESIN LIGHT CHAIN"/>
    <property type="match status" value="1"/>
</dbReference>
<dbReference type="SMART" id="SM00028">
    <property type="entry name" value="TPR"/>
    <property type="match status" value="6"/>
</dbReference>
<feature type="domain" description="CHAT" evidence="11">
    <location>
        <begin position="520"/>
        <end position="870"/>
    </location>
</feature>
<dbReference type="InterPro" id="IPR019734">
    <property type="entry name" value="TPR_rpt"/>
</dbReference>
<evidence type="ECO:0000256" key="7">
    <source>
        <dbReference type="ARBA" id="ARBA00023054"/>
    </source>
</evidence>
<dbReference type="GO" id="GO:0005871">
    <property type="term" value="C:kinesin complex"/>
    <property type="evidence" value="ECO:0007669"/>
    <property type="project" value="InterPro"/>
</dbReference>
<dbReference type="PRINTS" id="PR00381">
    <property type="entry name" value="KINESINLIGHT"/>
</dbReference>
<keyword evidence="5" id="KW-0677">Repeat</keyword>
<evidence type="ECO:0000256" key="3">
    <source>
        <dbReference type="ARBA" id="ARBA00022490"/>
    </source>
</evidence>
<name>A0A538U1E6_UNCEI</name>
<keyword evidence="4" id="KW-0493">Microtubule</keyword>
<organism evidence="12 13">
    <name type="scientific">Eiseniibacteriota bacterium</name>
    <dbReference type="NCBI Taxonomy" id="2212470"/>
    <lineage>
        <taxon>Bacteria</taxon>
        <taxon>Candidatus Eiseniibacteriota</taxon>
    </lineage>
</organism>
<gene>
    <name evidence="12" type="ORF">E6K81_14360</name>
</gene>
<dbReference type="Gene3D" id="1.25.40.10">
    <property type="entry name" value="Tetratricopeptide repeat domain"/>
    <property type="match status" value="2"/>
</dbReference>
<dbReference type="Pfam" id="PF13424">
    <property type="entry name" value="TPR_12"/>
    <property type="match status" value="2"/>
</dbReference>
<keyword evidence="3" id="KW-0963">Cytoplasm</keyword>
<keyword evidence="6 10" id="KW-0802">TPR repeat</keyword>
<evidence type="ECO:0000256" key="4">
    <source>
        <dbReference type="ARBA" id="ARBA00022701"/>
    </source>
</evidence>
<evidence type="ECO:0000259" key="11">
    <source>
        <dbReference type="Pfam" id="PF12770"/>
    </source>
</evidence>
<keyword evidence="9" id="KW-0206">Cytoskeleton</keyword>
<dbReference type="GO" id="GO:0005737">
    <property type="term" value="C:cytoplasm"/>
    <property type="evidence" value="ECO:0007669"/>
    <property type="project" value="TreeGrafter"/>
</dbReference>
<evidence type="ECO:0000256" key="8">
    <source>
        <dbReference type="ARBA" id="ARBA00023175"/>
    </source>
</evidence>
<dbReference type="PROSITE" id="PS50005">
    <property type="entry name" value="TPR"/>
    <property type="match status" value="1"/>
</dbReference>
<feature type="repeat" description="TPR" evidence="10">
    <location>
        <begin position="86"/>
        <end position="119"/>
    </location>
</feature>
<comment type="similarity">
    <text evidence="2">Belongs to the kinesin light chain family.</text>
</comment>
<evidence type="ECO:0000256" key="5">
    <source>
        <dbReference type="ARBA" id="ARBA00022737"/>
    </source>
</evidence>
<evidence type="ECO:0000256" key="9">
    <source>
        <dbReference type="ARBA" id="ARBA00023212"/>
    </source>
</evidence>
<dbReference type="InterPro" id="IPR002151">
    <property type="entry name" value="Kinesin_light"/>
</dbReference>
<reference evidence="12 13" key="1">
    <citation type="journal article" date="2019" name="Nat. Microbiol.">
        <title>Mediterranean grassland soil C-N compound turnover is dependent on rainfall and depth, and is mediated by genomically divergent microorganisms.</title>
        <authorList>
            <person name="Diamond S."/>
            <person name="Andeer P.F."/>
            <person name="Li Z."/>
            <person name="Crits-Christoph A."/>
            <person name="Burstein D."/>
            <person name="Anantharaman K."/>
            <person name="Lane K.R."/>
            <person name="Thomas B.C."/>
            <person name="Pan C."/>
            <person name="Northen T.R."/>
            <person name="Banfield J.F."/>
        </authorList>
    </citation>
    <scope>NUCLEOTIDE SEQUENCE [LARGE SCALE GENOMIC DNA]</scope>
    <source>
        <strain evidence="12">WS_11</strain>
    </source>
</reference>
<sequence>MAASLNDLAMVLKDMGDYAAARPILERALAIRERVLGPDHPDVAASLNGLANLLRAMGEYAAARPLLERALAIRERALGADHPDVAASLNDLAIVLMQMGEYAAARPRYERALAIREKVLGPDHPDLAAFVNNLAIVLQDQGEYAAARPLYERALAIRERARGPEHPEVAVSLNGLANLLRAMGEYAAARPLYQRALAIREQALGPDHPEVAASLGNLAIVLQDLGEYAAARPLHERALAIRERALGPDHPEVANNRVVLAELRAIQGETAGALEQALEAERIGREHLRLVGRSLSEHEALQYAAAREGGLKLTLTLAAAGLEPAARRRCFDAVVRSRALVLDEMASRHRAIGGSADPEIVRLAGQLAARRARLATLVVRGAGDQKPETYRTLVDDARQEKEAAFARDLSRDRQGLDQVAAGLPKGSALVAFSRYDRIDLHPGGPAAGDSSRGPTPAAAASADVPSYLAFVLRAGARDPVVVDLGGAAEIDEAVTRWKQQAARGPALTMDPARAEASYREVGTRLRRRVWDPLAAAIGHARRVLVVPDGALNLLSLAALPAKRGGYLVEHGPLVHYLSAERDVIAAQDGRAPGEGALVVGGADFDATTMFAALATRDTLVAAAERDPVAEPPPASASSYRGPRSACGELAALHFTALPGTAAEAAEVARQWQERGDGHAPRPRALGLIGAAATETAFKRRAAGRRVLHLATHGFFLRGDCAGRAEERENPLLSSGLALAGANRRASAGGDEEDGILTAEEIASLDLSGVEWAVLSACETGVGDVTAGEGVFGLRRAFQVAGARTMIMSLWSVDDEATRAWMTALYQGRLQRHLDTAQAVREASVSVLRARRAAGLSTQPFYWGAFVAAGDWK</sequence>
<evidence type="ECO:0000256" key="1">
    <source>
        <dbReference type="ARBA" id="ARBA00004245"/>
    </source>
</evidence>
<protein>
    <submittedName>
        <fullName evidence="12">CHAT domain-containing protein</fullName>
    </submittedName>
</protein>
<dbReference type="InterPro" id="IPR011990">
    <property type="entry name" value="TPR-like_helical_dom_sf"/>
</dbReference>
<keyword evidence="7" id="KW-0175">Coiled coil</keyword>
<keyword evidence="8" id="KW-0505">Motor protein</keyword>
<dbReference type="AlphaFoldDB" id="A0A538U1E6"/>
<proteinExistence type="inferred from homology"/>
<dbReference type="GO" id="GO:0005874">
    <property type="term" value="C:microtubule"/>
    <property type="evidence" value="ECO:0007669"/>
    <property type="project" value="UniProtKB-KW"/>
</dbReference>
<dbReference type="Pfam" id="PF12770">
    <property type="entry name" value="CHAT"/>
    <property type="match status" value="1"/>
</dbReference>
<evidence type="ECO:0000313" key="12">
    <source>
        <dbReference type="EMBL" id="TMQ69678.1"/>
    </source>
</evidence>
<dbReference type="Proteomes" id="UP000319771">
    <property type="component" value="Unassembled WGS sequence"/>
</dbReference>
<dbReference type="PANTHER" id="PTHR45783:SF3">
    <property type="entry name" value="KINESIN LIGHT CHAIN"/>
    <property type="match status" value="1"/>
</dbReference>
<dbReference type="Pfam" id="PF13374">
    <property type="entry name" value="TPR_10"/>
    <property type="match status" value="2"/>
</dbReference>
<evidence type="ECO:0000256" key="6">
    <source>
        <dbReference type="ARBA" id="ARBA00022803"/>
    </source>
</evidence>